<dbReference type="PANTHER" id="PTHR43792">
    <property type="entry name" value="GNAT FAMILY, PUTATIVE (AFU_ORTHOLOGUE AFUA_3G00765)-RELATED-RELATED"/>
    <property type="match status" value="1"/>
</dbReference>
<reference evidence="3" key="1">
    <citation type="journal article" date="2019" name="Int. J. Syst. Evol. Microbiol.">
        <title>The Global Catalogue of Microorganisms (GCM) 10K type strain sequencing project: providing services to taxonomists for standard genome sequencing and annotation.</title>
        <authorList>
            <consortium name="The Broad Institute Genomics Platform"/>
            <consortium name="The Broad Institute Genome Sequencing Center for Infectious Disease"/>
            <person name="Wu L."/>
            <person name="Ma J."/>
        </authorList>
    </citation>
    <scope>NUCLEOTIDE SEQUENCE [LARGE SCALE GENOMIC DNA]</scope>
    <source>
        <strain evidence="3">NBRC 108725</strain>
    </source>
</reference>
<dbReference type="PROSITE" id="PS51186">
    <property type="entry name" value="GNAT"/>
    <property type="match status" value="1"/>
</dbReference>
<evidence type="ECO:0000313" key="3">
    <source>
        <dbReference type="Proteomes" id="UP001321498"/>
    </source>
</evidence>
<accession>A0ABN6XI17</accession>
<protein>
    <recommendedName>
        <fullName evidence="1">N-acetyltransferase domain-containing protein</fullName>
    </recommendedName>
</protein>
<dbReference type="SUPFAM" id="SSF55729">
    <property type="entry name" value="Acyl-CoA N-acyltransferases (Nat)"/>
    <property type="match status" value="1"/>
</dbReference>
<dbReference type="RefSeq" id="WP_286277958.1">
    <property type="nucleotide sequence ID" value="NZ_AP027731.1"/>
</dbReference>
<evidence type="ECO:0000313" key="2">
    <source>
        <dbReference type="EMBL" id="BDZ44496.1"/>
    </source>
</evidence>
<dbReference type="Proteomes" id="UP001321498">
    <property type="component" value="Chromosome"/>
</dbReference>
<dbReference type="Gene3D" id="3.40.630.30">
    <property type="match status" value="1"/>
</dbReference>
<dbReference type="EMBL" id="AP027731">
    <property type="protein sequence ID" value="BDZ44496.1"/>
    <property type="molecule type" value="Genomic_DNA"/>
</dbReference>
<feature type="domain" description="N-acetyltransferase" evidence="1">
    <location>
        <begin position="37"/>
        <end position="201"/>
    </location>
</feature>
<dbReference type="Pfam" id="PF13302">
    <property type="entry name" value="Acetyltransf_3"/>
    <property type="match status" value="1"/>
</dbReference>
<name>A0ABN6XI17_9MICO</name>
<dbReference type="InterPro" id="IPR016181">
    <property type="entry name" value="Acyl_CoA_acyltransferase"/>
</dbReference>
<dbReference type="InterPro" id="IPR000182">
    <property type="entry name" value="GNAT_dom"/>
</dbReference>
<evidence type="ECO:0000259" key="1">
    <source>
        <dbReference type="PROSITE" id="PS51186"/>
    </source>
</evidence>
<organism evidence="2 3">
    <name type="scientific">Naasia aerilata</name>
    <dbReference type="NCBI Taxonomy" id="1162966"/>
    <lineage>
        <taxon>Bacteria</taxon>
        <taxon>Bacillati</taxon>
        <taxon>Actinomycetota</taxon>
        <taxon>Actinomycetes</taxon>
        <taxon>Micrococcales</taxon>
        <taxon>Microbacteriaceae</taxon>
        <taxon>Naasia</taxon>
    </lineage>
</organism>
<keyword evidence="3" id="KW-1185">Reference proteome</keyword>
<dbReference type="PANTHER" id="PTHR43792:SF1">
    <property type="entry name" value="N-ACETYLTRANSFERASE DOMAIN-CONTAINING PROTEIN"/>
    <property type="match status" value="1"/>
</dbReference>
<dbReference type="InterPro" id="IPR051531">
    <property type="entry name" value="N-acetyltransferase"/>
</dbReference>
<gene>
    <name evidence="2" type="ORF">GCM10025866_04050</name>
</gene>
<proteinExistence type="predicted"/>
<sequence>MDPRRLRGLFPPRRPRFLRGPSIAHPVVAPVIRTNRLVLRPHRMEDARVWWELENQRTARRYLGWPLRDRRRSRGHLRHRTRHTRLRQADDFLALAVERDGRLVGDVSLHLRSTHAESRAAEIGWLFDERVAGRGYATEASAAMLTLAFELLAAQWVFAVSHPSNARSIALAQRLGFSPAAVTESHATLLLTAVDWARAGPRLRREFGIRLPGEGPARARAVLVAR</sequence>